<accession>A0ABQ5GJU2</accession>
<dbReference type="EMBL" id="BQNB010018511">
    <property type="protein sequence ID" value="GJT75207.1"/>
    <property type="molecule type" value="Genomic_DNA"/>
</dbReference>
<gene>
    <name evidence="1" type="ORF">Tco_1041932</name>
</gene>
<reference evidence="1" key="1">
    <citation type="journal article" date="2022" name="Int. J. Mol. Sci.">
        <title>Draft Genome of Tanacetum Coccineum: Genomic Comparison of Closely Related Tanacetum-Family Plants.</title>
        <authorList>
            <person name="Yamashiro T."/>
            <person name="Shiraishi A."/>
            <person name="Nakayama K."/>
            <person name="Satake H."/>
        </authorList>
    </citation>
    <scope>NUCLEOTIDE SEQUENCE</scope>
</reference>
<comment type="caution">
    <text evidence="1">The sequence shown here is derived from an EMBL/GenBank/DDBJ whole genome shotgun (WGS) entry which is preliminary data.</text>
</comment>
<keyword evidence="2" id="KW-1185">Reference proteome</keyword>
<evidence type="ECO:0000313" key="2">
    <source>
        <dbReference type="Proteomes" id="UP001151760"/>
    </source>
</evidence>
<evidence type="ECO:0000313" key="1">
    <source>
        <dbReference type="EMBL" id="GJT75207.1"/>
    </source>
</evidence>
<name>A0ABQ5GJU2_9ASTR</name>
<proteinExistence type="predicted"/>
<sequence length="94" mass="10747">MGYRHIQRVSTLEKDVKELKEADNTTTLCASLKSEMPSAVHAFLGSSLGDELHKVIQKHTKELIQKYPQQVDYKEIIEELVQANLINEVKNQLL</sequence>
<protein>
    <submittedName>
        <fullName evidence="1">Uncharacterized protein</fullName>
    </submittedName>
</protein>
<dbReference type="Proteomes" id="UP001151760">
    <property type="component" value="Unassembled WGS sequence"/>
</dbReference>
<feature type="non-terminal residue" evidence="1">
    <location>
        <position position="94"/>
    </location>
</feature>
<organism evidence="1 2">
    <name type="scientific">Tanacetum coccineum</name>
    <dbReference type="NCBI Taxonomy" id="301880"/>
    <lineage>
        <taxon>Eukaryota</taxon>
        <taxon>Viridiplantae</taxon>
        <taxon>Streptophyta</taxon>
        <taxon>Embryophyta</taxon>
        <taxon>Tracheophyta</taxon>
        <taxon>Spermatophyta</taxon>
        <taxon>Magnoliopsida</taxon>
        <taxon>eudicotyledons</taxon>
        <taxon>Gunneridae</taxon>
        <taxon>Pentapetalae</taxon>
        <taxon>asterids</taxon>
        <taxon>campanulids</taxon>
        <taxon>Asterales</taxon>
        <taxon>Asteraceae</taxon>
        <taxon>Asteroideae</taxon>
        <taxon>Anthemideae</taxon>
        <taxon>Anthemidinae</taxon>
        <taxon>Tanacetum</taxon>
    </lineage>
</organism>
<reference evidence="1" key="2">
    <citation type="submission" date="2022-01" db="EMBL/GenBank/DDBJ databases">
        <authorList>
            <person name="Yamashiro T."/>
            <person name="Shiraishi A."/>
            <person name="Satake H."/>
            <person name="Nakayama K."/>
        </authorList>
    </citation>
    <scope>NUCLEOTIDE SEQUENCE</scope>
</reference>